<dbReference type="AlphaFoldDB" id="A0A820BCL5"/>
<evidence type="ECO:0000313" key="5">
    <source>
        <dbReference type="Proteomes" id="UP000663873"/>
    </source>
</evidence>
<dbReference type="EMBL" id="CAJNXB010004807">
    <property type="protein sequence ID" value="CAF3393516.1"/>
    <property type="molecule type" value="Genomic_DNA"/>
</dbReference>
<comment type="caution">
    <text evidence="4">The sequence shown here is derived from an EMBL/GenBank/DDBJ whole genome shotgun (WGS) entry which is preliminary data.</text>
</comment>
<reference evidence="4" key="1">
    <citation type="submission" date="2021-02" db="EMBL/GenBank/DDBJ databases">
        <authorList>
            <person name="Nowell W R."/>
        </authorList>
    </citation>
    <scope>NUCLEOTIDE SEQUENCE</scope>
</reference>
<comment type="similarity">
    <text evidence="1">Belongs to the multicopper oxidase family.</text>
</comment>
<proteinExistence type="inferred from homology"/>
<keyword evidence="5" id="KW-1185">Reference proteome</keyword>
<dbReference type="InterPro" id="IPR011707">
    <property type="entry name" value="Cu-oxidase-like_N"/>
</dbReference>
<dbReference type="SUPFAM" id="SSF49503">
    <property type="entry name" value="Cupredoxins"/>
    <property type="match status" value="1"/>
</dbReference>
<dbReference type="GO" id="GO:0005507">
    <property type="term" value="F:copper ion binding"/>
    <property type="evidence" value="ECO:0007669"/>
    <property type="project" value="InterPro"/>
</dbReference>
<evidence type="ECO:0000313" key="3">
    <source>
        <dbReference type="EMBL" id="CAF3393516.1"/>
    </source>
</evidence>
<dbReference type="InterPro" id="IPR008972">
    <property type="entry name" value="Cupredoxin"/>
</dbReference>
<dbReference type="Pfam" id="PF07732">
    <property type="entry name" value="Cu-oxidase_3"/>
    <property type="match status" value="1"/>
</dbReference>
<organism evidence="4 5">
    <name type="scientific">Rotaria socialis</name>
    <dbReference type="NCBI Taxonomy" id="392032"/>
    <lineage>
        <taxon>Eukaryota</taxon>
        <taxon>Metazoa</taxon>
        <taxon>Spiralia</taxon>
        <taxon>Gnathifera</taxon>
        <taxon>Rotifera</taxon>
        <taxon>Eurotatoria</taxon>
        <taxon>Bdelloidea</taxon>
        <taxon>Philodinida</taxon>
        <taxon>Philodinidae</taxon>
        <taxon>Rotaria</taxon>
    </lineage>
</organism>
<evidence type="ECO:0000256" key="1">
    <source>
        <dbReference type="ARBA" id="ARBA00010609"/>
    </source>
</evidence>
<dbReference type="Proteomes" id="UP000663825">
    <property type="component" value="Unassembled WGS sequence"/>
</dbReference>
<feature type="domain" description="Plastocyanin-like" evidence="2">
    <location>
        <begin position="13"/>
        <end position="71"/>
    </location>
</feature>
<sequence length="71" mass="8163">MAVVESVVIIHDAKSSWDVDRPFPGPLIRAMFADRVRIRITNMLRDQSTAIHFHDLHMINNPWADDTAHIT</sequence>
<dbReference type="Proteomes" id="UP000663873">
    <property type="component" value="Unassembled WGS sequence"/>
</dbReference>
<name>A0A820BCL5_9BILA</name>
<dbReference type="Gene3D" id="2.60.40.420">
    <property type="entry name" value="Cupredoxins - blue copper proteins"/>
    <property type="match status" value="1"/>
</dbReference>
<dbReference type="OrthoDB" id="2121828at2759"/>
<dbReference type="EMBL" id="CAJOBP010000531">
    <property type="protein sequence ID" value="CAF4190381.1"/>
    <property type="molecule type" value="Genomic_DNA"/>
</dbReference>
<protein>
    <recommendedName>
        <fullName evidence="2">Plastocyanin-like domain-containing protein</fullName>
    </recommendedName>
</protein>
<gene>
    <name evidence="3" type="ORF">TIS948_LOCUS27062</name>
    <name evidence="4" type="ORF">UJA718_LOCUS5894</name>
</gene>
<evidence type="ECO:0000313" key="4">
    <source>
        <dbReference type="EMBL" id="CAF4190381.1"/>
    </source>
</evidence>
<accession>A0A820BCL5</accession>
<evidence type="ECO:0000259" key="2">
    <source>
        <dbReference type="Pfam" id="PF07732"/>
    </source>
</evidence>